<dbReference type="EMBL" id="JAHUZN010000009">
    <property type="protein sequence ID" value="KAG8483730.1"/>
    <property type="molecule type" value="Genomic_DNA"/>
</dbReference>
<evidence type="ECO:0000256" key="4">
    <source>
        <dbReference type="ARBA" id="ARBA00022617"/>
    </source>
</evidence>
<dbReference type="Pfam" id="PF00067">
    <property type="entry name" value="p450"/>
    <property type="match status" value="4"/>
</dbReference>
<evidence type="ECO:0008006" key="14">
    <source>
        <dbReference type="Google" id="ProtNLM"/>
    </source>
</evidence>
<keyword evidence="4" id="KW-0349">Heme</keyword>
<dbReference type="PRINTS" id="PR00463">
    <property type="entry name" value="EP450I"/>
</dbReference>
<dbReference type="PRINTS" id="PR00385">
    <property type="entry name" value="P450"/>
</dbReference>
<keyword evidence="7" id="KW-1133">Transmembrane helix</keyword>
<evidence type="ECO:0000256" key="9">
    <source>
        <dbReference type="ARBA" id="ARBA00023004"/>
    </source>
</evidence>
<keyword evidence="6" id="KW-0479">Metal-binding</keyword>
<dbReference type="InterPro" id="IPR002401">
    <property type="entry name" value="Cyt_P450_E_grp-I"/>
</dbReference>
<keyword evidence="9" id="KW-0408">Iron</keyword>
<gene>
    <name evidence="12" type="ORF">CXB51_022559</name>
</gene>
<reference evidence="12 13" key="1">
    <citation type="journal article" date="2021" name="bioRxiv">
        <title>The Gossypium anomalum genome as a resource for cotton improvement and evolutionary analysis of hybrid incompatibility.</title>
        <authorList>
            <person name="Grover C.E."/>
            <person name="Yuan D."/>
            <person name="Arick M.A."/>
            <person name="Miller E.R."/>
            <person name="Hu G."/>
            <person name="Peterson D.G."/>
            <person name="Wendel J.F."/>
            <person name="Udall J.A."/>
        </authorList>
    </citation>
    <scope>NUCLEOTIDE SEQUENCE [LARGE SCALE GENOMIC DNA]</scope>
    <source>
        <strain evidence="12">JFW-Udall</strain>
        <tissue evidence="12">Leaf</tissue>
    </source>
</reference>
<keyword evidence="10" id="KW-0503">Monooxygenase</keyword>
<evidence type="ECO:0000256" key="5">
    <source>
        <dbReference type="ARBA" id="ARBA00022692"/>
    </source>
</evidence>
<dbReference type="SUPFAM" id="SSF48264">
    <property type="entry name" value="Cytochrome P450"/>
    <property type="match status" value="4"/>
</dbReference>
<dbReference type="InterPro" id="IPR001128">
    <property type="entry name" value="Cyt_P450"/>
</dbReference>
<evidence type="ECO:0000313" key="12">
    <source>
        <dbReference type="EMBL" id="KAG8483730.1"/>
    </source>
</evidence>
<protein>
    <recommendedName>
        <fullName evidence="14">3,9-dihydroxypterocarpan 6A-monooxygenase</fullName>
    </recommendedName>
</protein>
<comment type="subcellular location">
    <subcellularLocation>
        <location evidence="2">Membrane</location>
        <topology evidence="2">Single-pass membrane protein</topology>
    </subcellularLocation>
</comment>
<evidence type="ECO:0000256" key="2">
    <source>
        <dbReference type="ARBA" id="ARBA00004167"/>
    </source>
</evidence>
<evidence type="ECO:0000256" key="8">
    <source>
        <dbReference type="ARBA" id="ARBA00023002"/>
    </source>
</evidence>
<dbReference type="OrthoDB" id="1103324at2759"/>
<comment type="similarity">
    <text evidence="3">Belongs to the cytochrome P450 family.</text>
</comment>
<keyword evidence="13" id="KW-1185">Reference proteome</keyword>
<evidence type="ECO:0000256" key="11">
    <source>
        <dbReference type="ARBA" id="ARBA00023136"/>
    </source>
</evidence>
<dbReference type="PANTHER" id="PTHR24298:SF751">
    <property type="entry name" value="CYTOCHROME P450, FAMILY 712, SUBFAMILY A, POLYPEPTIDE 2"/>
    <property type="match status" value="1"/>
</dbReference>
<sequence>MVFSYITHSSAAMATSSKFLHCRNPLLVSVLSIIIVGKTEIVHPVPPGPLALPIIGHLYLLSSSLPKSFQALARRYGPLMRIHIAQSIFIVVFRCRRRERGTESPSAHLYLLVWLLQPKSFQALARRYGPLMRIHIAQSIFIVVSDAVVAKEVLKVHDAEFASRFEFGPAQYNIYKDAGFITGPYGSYWRFMKKLCMTRLFTGRQLDRFNHIREEEMVKLLKSLVKIQGREVVAELANLTNNLIFRMTMNKRFSKDNSEGNEMWKLVTEIMGLAAKLGVNEVHGLLKKFDLFGNGKKLREGLERYDKLVEQIIKDYEENYGVDDGSGNEDLMDILLGIYRDKNAGLKITREQIKYFIFELFTASIDTSSAAIQWGMAELMNHPQVFKRLREEIDSVVNTKRVVKESDVPNLPYLQAIVKETLRLHSPVPIFHRECIKDCNINGFDLQVKDRVLINAYAIMRHPEAWSDPDTYLPERFLENSGGNRDQDFWFLPFGSGRRVCAGSLHAYLVMHGTIGSLVQCFDWKTKDGAKVDITVGSGFSGAMALPMESILSPDYFEVDSYVKQKKTTYHVPYQNFMAPTLVLTDFLLLIVSTLLLVLLVKSLRNSQSKGKYPPSPPALPIIGHIHLLKSGLPTSFATLARKYGPLMQIRLGAAKFVVVSDAKSAQEILRTFDTDFSSKFQPGPTNYHIYEDSSFVNAPYGAYWKFMKKLFMTKLLTGFTNIGEQETIKLIKSLLNRSKAGEPCDLTAELTAKFHLAEVFGPLQKFDLLGKGKRLNLTLKGYDQLIEQIMKDYQDNDLKYNCENDDEKDVMDILLETYKDADAEVKLTRDQIKNFFIELFMAGVDTTAAAIRWAMEELINHPNIFKILREEIDSIVGNNRLIKESDVPKLPYLQAVAKEILRLHPPSPFLRRLSNKDSKIKGFDIQKGTRVFINVYMLMRDPNCYKEPEKFMPERFLGNCTEMKGRDFHYLPFGSGRRGCPGASLATSLLHATIGALVQCFDWKVKDGEKADTEATGTGYSGAFASPLPCYPITLIQLEGDNVQRLQLMKLMVVGRIIADKALDRKGMYIRRITSLHEPYQNFMAPTLSICLTDYFHHLLILVISTLFLLFLVKSFRNFKSKSKYPPTPPALPIIGHIHLLKSGLPTSFQSLARIYGPLMQIRVGAANFVVASDAKSAQQILRTFDADFASKFQPGPTNYHIYEESSFVNAPYGAYWRFMKKLCMTKLFTGSQLDRFNGIREQETSKLLKSLLNKSKAGEPCDLAAEVTELTNNMIFRMAMGRRCSNYPNQAEKIRRFITDSMKYAAKFHFGEVFGPLKKFDLFGNGKRLKLTLKGYDQMIEQIMKDYQDNDLETSENDDEKDVMDILLESYKDTNAEVKLTRDQIKNFFMELFMAGVDTIAAAIRWAMAELINHPNIFKILREELDSVVGNNRLIKESDVPKLPYLQAVVKETLRLHPPGPILRRVPNKDSKINGFDLKKGTRVFINVYMIMRDPNCYKEPEKFMPERFLGNSTEMKGQDFHYLPFGSGRRACPAASHAMSVMHATIGALTQCFDWKVKEAEKVDTEAAGTGYSGAFAVPLLCYPNTRFDPFQE</sequence>
<keyword evidence="5" id="KW-0812">Transmembrane</keyword>
<dbReference type="InterPro" id="IPR051103">
    <property type="entry name" value="Plant_metabolite_P450s"/>
</dbReference>
<keyword evidence="11" id="KW-0472">Membrane</keyword>
<evidence type="ECO:0000313" key="13">
    <source>
        <dbReference type="Proteomes" id="UP000701853"/>
    </source>
</evidence>
<dbReference type="PANTHER" id="PTHR24298">
    <property type="entry name" value="FLAVONOID 3'-MONOOXYGENASE-RELATED"/>
    <property type="match status" value="1"/>
</dbReference>
<comment type="cofactor">
    <cofactor evidence="1">
        <name>heme</name>
        <dbReference type="ChEBI" id="CHEBI:30413"/>
    </cofactor>
</comment>
<accession>A0A8J5YW05</accession>
<evidence type="ECO:0000256" key="1">
    <source>
        <dbReference type="ARBA" id="ARBA00001971"/>
    </source>
</evidence>
<dbReference type="InterPro" id="IPR036396">
    <property type="entry name" value="Cyt_P450_sf"/>
</dbReference>
<evidence type="ECO:0000256" key="3">
    <source>
        <dbReference type="ARBA" id="ARBA00010617"/>
    </source>
</evidence>
<organism evidence="12 13">
    <name type="scientific">Gossypium anomalum</name>
    <dbReference type="NCBI Taxonomy" id="47600"/>
    <lineage>
        <taxon>Eukaryota</taxon>
        <taxon>Viridiplantae</taxon>
        <taxon>Streptophyta</taxon>
        <taxon>Embryophyta</taxon>
        <taxon>Tracheophyta</taxon>
        <taxon>Spermatophyta</taxon>
        <taxon>Magnoliopsida</taxon>
        <taxon>eudicotyledons</taxon>
        <taxon>Gunneridae</taxon>
        <taxon>Pentapetalae</taxon>
        <taxon>rosids</taxon>
        <taxon>malvids</taxon>
        <taxon>Malvales</taxon>
        <taxon>Malvaceae</taxon>
        <taxon>Malvoideae</taxon>
        <taxon>Gossypium</taxon>
    </lineage>
</organism>
<dbReference type="PROSITE" id="PS00086">
    <property type="entry name" value="CYTOCHROME_P450"/>
    <property type="match status" value="3"/>
</dbReference>
<keyword evidence="8" id="KW-0560">Oxidoreductase</keyword>
<evidence type="ECO:0000256" key="10">
    <source>
        <dbReference type="ARBA" id="ARBA00023033"/>
    </source>
</evidence>
<dbReference type="Gene3D" id="1.10.630.10">
    <property type="entry name" value="Cytochrome P450"/>
    <property type="match status" value="4"/>
</dbReference>
<evidence type="ECO:0000256" key="6">
    <source>
        <dbReference type="ARBA" id="ARBA00022723"/>
    </source>
</evidence>
<dbReference type="InterPro" id="IPR017972">
    <property type="entry name" value="Cyt_P450_CS"/>
</dbReference>
<dbReference type="GO" id="GO:0005506">
    <property type="term" value="F:iron ion binding"/>
    <property type="evidence" value="ECO:0007669"/>
    <property type="project" value="InterPro"/>
</dbReference>
<proteinExistence type="inferred from homology"/>
<dbReference type="GO" id="GO:0020037">
    <property type="term" value="F:heme binding"/>
    <property type="evidence" value="ECO:0007669"/>
    <property type="project" value="InterPro"/>
</dbReference>
<comment type="caution">
    <text evidence="12">The sequence shown here is derived from an EMBL/GenBank/DDBJ whole genome shotgun (WGS) entry which is preliminary data.</text>
</comment>
<dbReference type="Proteomes" id="UP000701853">
    <property type="component" value="Chromosome 9"/>
</dbReference>
<evidence type="ECO:0000256" key="7">
    <source>
        <dbReference type="ARBA" id="ARBA00022989"/>
    </source>
</evidence>
<dbReference type="FunFam" id="1.10.630.10:FF:000019">
    <property type="entry name" value="Cytochrome P450 family protein"/>
    <property type="match status" value="3"/>
</dbReference>
<dbReference type="GO" id="GO:0016709">
    <property type="term" value="F:oxidoreductase activity, acting on paired donors, with incorporation or reduction of molecular oxygen, NAD(P)H as one donor, and incorporation of one atom of oxygen"/>
    <property type="evidence" value="ECO:0007669"/>
    <property type="project" value="TreeGrafter"/>
</dbReference>
<dbReference type="GO" id="GO:0016020">
    <property type="term" value="C:membrane"/>
    <property type="evidence" value="ECO:0007669"/>
    <property type="project" value="UniProtKB-SubCell"/>
</dbReference>
<name>A0A8J5YW05_9ROSI</name>